<comment type="caution">
    <text evidence="1">The sequence shown here is derived from an EMBL/GenBank/DDBJ whole genome shotgun (WGS) entry which is preliminary data.</text>
</comment>
<sequence length="252" mass="28738">MWRWAVLWQATSVLLVGGTLDFRYFTRRQQLPTTRANCFDYSTLTDSRHGRAINEGWRPKRTTIQTMRPTSVTYPTFPLLNTNEIMARRIDRLLPNAEDIVKEHAKLVQDINGLRQVVFVSPLVDENRDYDESILQEIIEISTTPRPLPKLTSPRPPPKPTKTSSIPIILLGGASQPDVVKTQPIKFTKPISLVGSSISPLLKHPYPFVMHGTSSKPYKFCMNPMHLHGMYTTTQRPSLLQRLLNSILPRGR</sequence>
<gene>
    <name evidence="1" type="ORF">ABMA28_000305</name>
</gene>
<dbReference type="Proteomes" id="UP001549921">
    <property type="component" value="Unassembled WGS sequence"/>
</dbReference>
<evidence type="ECO:0000313" key="2">
    <source>
        <dbReference type="Proteomes" id="UP001549921"/>
    </source>
</evidence>
<name>A0ABD0TS17_LOXSC</name>
<protein>
    <submittedName>
        <fullName evidence="1">Uncharacterized protein</fullName>
    </submittedName>
</protein>
<reference evidence="1 2" key="1">
    <citation type="submission" date="2024-06" db="EMBL/GenBank/DDBJ databases">
        <title>A chromosome-level genome assembly of beet webworm, Loxostege sticticalis.</title>
        <authorList>
            <person name="Zhang Y."/>
        </authorList>
    </citation>
    <scope>NUCLEOTIDE SEQUENCE [LARGE SCALE GENOMIC DNA]</scope>
    <source>
        <strain evidence="1">AQ028</strain>
        <tissue evidence="1">Male pupae</tissue>
    </source>
</reference>
<proteinExistence type="predicted"/>
<accession>A0ABD0TS17</accession>
<dbReference type="AlphaFoldDB" id="A0ABD0TS17"/>
<evidence type="ECO:0000313" key="1">
    <source>
        <dbReference type="EMBL" id="KAL0852052.1"/>
    </source>
</evidence>
<organism evidence="1 2">
    <name type="scientific">Loxostege sticticalis</name>
    <name type="common">Beet webworm moth</name>
    <dbReference type="NCBI Taxonomy" id="481309"/>
    <lineage>
        <taxon>Eukaryota</taxon>
        <taxon>Metazoa</taxon>
        <taxon>Ecdysozoa</taxon>
        <taxon>Arthropoda</taxon>
        <taxon>Hexapoda</taxon>
        <taxon>Insecta</taxon>
        <taxon>Pterygota</taxon>
        <taxon>Neoptera</taxon>
        <taxon>Endopterygota</taxon>
        <taxon>Lepidoptera</taxon>
        <taxon>Glossata</taxon>
        <taxon>Ditrysia</taxon>
        <taxon>Pyraloidea</taxon>
        <taxon>Crambidae</taxon>
        <taxon>Pyraustinae</taxon>
        <taxon>Loxostege</taxon>
    </lineage>
</organism>
<dbReference type="EMBL" id="JBEDNZ010000001">
    <property type="protein sequence ID" value="KAL0852052.1"/>
    <property type="molecule type" value="Genomic_DNA"/>
</dbReference>